<evidence type="ECO:0000313" key="2">
    <source>
        <dbReference type="EMBL" id="CAC5412480.1"/>
    </source>
</evidence>
<gene>
    <name evidence="2" type="ORF">MCOR_45454</name>
</gene>
<accession>A0A6J8DWL7</accession>
<keyword evidence="3" id="KW-1185">Reference proteome</keyword>
<proteinExistence type="predicted"/>
<dbReference type="InterPro" id="IPR011335">
    <property type="entry name" value="Restrct_endonuc-II-like"/>
</dbReference>
<dbReference type="Gene3D" id="3.90.320.10">
    <property type="match status" value="1"/>
</dbReference>
<name>A0A6J8DWL7_MYTCO</name>
<dbReference type="GO" id="GO:0006281">
    <property type="term" value="P:DNA repair"/>
    <property type="evidence" value="ECO:0007669"/>
    <property type="project" value="UniProtKB-ARBA"/>
</dbReference>
<reference evidence="2 3" key="1">
    <citation type="submission" date="2020-06" db="EMBL/GenBank/DDBJ databases">
        <authorList>
            <person name="Li R."/>
            <person name="Bekaert M."/>
        </authorList>
    </citation>
    <scope>NUCLEOTIDE SEQUENCE [LARGE SCALE GENOMIC DNA]</scope>
    <source>
        <strain evidence="3">wild</strain>
    </source>
</reference>
<dbReference type="PANTHER" id="PTHR46609">
    <property type="entry name" value="EXONUCLEASE, PHAGE-TYPE/RECB, C-TERMINAL DOMAIN-CONTAINING PROTEIN"/>
    <property type="match status" value="1"/>
</dbReference>
<dbReference type="Proteomes" id="UP000507470">
    <property type="component" value="Unassembled WGS sequence"/>
</dbReference>
<evidence type="ECO:0000313" key="3">
    <source>
        <dbReference type="Proteomes" id="UP000507470"/>
    </source>
</evidence>
<dbReference type="InterPro" id="IPR019080">
    <property type="entry name" value="YqaJ_viral_recombinase"/>
</dbReference>
<protein>
    <recommendedName>
        <fullName evidence="1">YqaJ viral recombinase domain-containing protein</fullName>
    </recommendedName>
</protein>
<evidence type="ECO:0000259" key="1">
    <source>
        <dbReference type="Pfam" id="PF09588"/>
    </source>
</evidence>
<dbReference type="Pfam" id="PF09588">
    <property type="entry name" value="YqaJ"/>
    <property type="match status" value="1"/>
</dbReference>
<feature type="domain" description="YqaJ viral recombinase" evidence="1">
    <location>
        <begin position="15"/>
        <end position="170"/>
    </location>
</feature>
<dbReference type="OrthoDB" id="6153424at2759"/>
<dbReference type="AlphaFoldDB" id="A0A6J8DWL7"/>
<sequence>MSNQLRFIKQRSTRWFDERKEFRLTGSKLFEGLGLDSLKNLQKHHDKVVKKKDVEERIPAEIQTRMDHGTLSEIHAVATLVSKVLPIYYPNTKYIEEGAFKLTHDGKPFILVSPDESIGQFEQEIATEAPVPMLSCEFKCPFPNEYSVPVHYDIPVRYIPQILAEMASTQTDNLIYLSWTEKSSTVFRAKFDEELWGMMMTEAITLYGNESPRRPTRVSENAKEIKQKMLTYRQTCEDFLCEIPSVKCTTSGISQTNTETPYVYPLPFMRDYTHSEPDMIMVLSEAASLIKESYQICRRKATEVVVWLLSDTERIWHPEMPHSVPTAYAMKGYSLSVNIMRSMHDNILQVCSDYGLNITCSCFDGQWIKLGTRNEDDKPLTLLQLQKENITDDAQGTDETFDRLACLPDEALDALIDSGESLALITELTEGEEVNTIPVEQTEEDVLVHKDPITQGIRHQVPNTVYETILANMINHQKLSVKRKWKDKDGLGVKSAINDVQKLQKFTHDELNVVIEETIILQKKLGIVIKKSYTTKEKTNAISRLLSTGEQVDLARTVKKMLTLKEFALKILKINSKINGKTIPKQLLNTLHATLTYPVEHEKWIKSSLFSKKLTIKDVGHTEIFSYPSKSTQREKLEHICVDAHHLLVNLRVKVCKDGLRCIRKEAWHAVAQEREIIS</sequence>
<dbReference type="PANTHER" id="PTHR46609:SF8">
    <property type="entry name" value="YQAJ VIRAL RECOMBINASE DOMAIN-CONTAINING PROTEIN"/>
    <property type="match status" value="1"/>
</dbReference>
<dbReference type="EMBL" id="CACVKT020008026">
    <property type="protein sequence ID" value="CAC5412480.1"/>
    <property type="molecule type" value="Genomic_DNA"/>
</dbReference>
<dbReference type="InterPro" id="IPR051703">
    <property type="entry name" value="NF-kappa-B_Signaling_Reg"/>
</dbReference>
<dbReference type="SUPFAM" id="SSF52980">
    <property type="entry name" value="Restriction endonuclease-like"/>
    <property type="match status" value="1"/>
</dbReference>
<organism evidence="2 3">
    <name type="scientific">Mytilus coruscus</name>
    <name type="common">Sea mussel</name>
    <dbReference type="NCBI Taxonomy" id="42192"/>
    <lineage>
        <taxon>Eukaryota</taxon>
        <taxon>Metazoa</taxon>
        <taxon>Spiralia</taxon>
        <taxon>Lophotrochozoa</taxon>
        <taxon>Mollusca</taxon>
        <taxon>Bivalvia</taxon>
        <taxon>Autobranchia</taxon>
        <taxon>Pteriomorphia</taxon>
        <taxon>Mytilida</taxon>
        <taxon>Mytiloidea</taxon>
        <taxon>Mytilidae</taxon>
        <taxon>Mytilinae</taxon>
        <taxon>Mytilus</taxon>
    </lineage>
</organism>
<dbReference type="InterPro" id="IPR011604">
    <property type="entry name" value="PDDEXK-like_dom_sf"/>
</dbReference>